<dbReference type="Proteomes" id="UP000202485">
    <property type="component" value="Unassembled WGS sequence"/>
</dbReference>
<accession>A0A238KZA2</accession>
<keyword evidence="2" id="KW-1185">Reference proteome</keyword>
<dbReference type="AlphaFoldDB" id="A0A238KZA2"/>
<proteinExistence type="predicted"/>
<evidence type="ECO:0008006" key="3">
    <source>
        <dbReference type="Google" id="ProtNLM"/>
    </source>
</evidence>
<dbReference type="InterPro" id="IPR021323">
    <property type="entry name" value="DUF2927"/>
</dbReference>
<name>A0A238KZA2_9RHOB</name>
<dbReference type="RefSeq" id="WP_176432508.1">
    <property type="nucleotide sequence ID" value="NZ_FXYG01000004.1"/>
</dbReference>
<evidence type="ECO:0000313" key="1">
    <source>
        <dbReference type="EMBL" id="SMX47911.1"/>
    </source>
</evidence>
<evidence type="ECO:0000313" key="2">
    <source>
        <dbReference type="Proteomes" id="UP000202485"/>
    </source>
</evidence>
<organism evidence="1 2">
    <name type="scientific">Ruegeria arenilitoris</name>
    <dbReference type="NCBI Taxonomy" id="1173585"/>
    <lineage>
        <taxon>Bacteria</taxon>
        <taxon>Pseudomonadati</taxon>
        <taxon>Pseudomonadota</taxon>
        <taxon>Alphaproteobacteria</taxon>
        <taxon>Rhodobacterales</taxon>
        <taxon>Roseobacteraceae</taxon>
        <taxon>Ruegeria</taxon>
    </lineage>
</organism>
<dbReference type="Pfam" id="PF11150">
    <property type="entry name" value="DUF2927"/>
    <property type="match status" value="1"/>
</dbReference>
<gene>
    <name evidence="1" type="ORF">RUA8715_03257</name>
</gene>
<protein>
    <recommendedName>
        <fullName evidence="3">DUF2927 domain-containing protein</fullName>
    </recommendedName>
</protein>
<dbReference type="EMBL" id="FXYG01000004">
    <property type="protein sequence ID" value="SMX47911.1"/>
    <property type="molecule type" value="Genomic_DNA"/>
</dbReference>
<reference evidence="2" key="1">
    <citation type="submission" date="2017-05" db="EMBL/GenBank/DDBJ databases">
        <authorList>
            <person name="Rodrigo-Torres L."/>
            <person name="Arahal R. D."/>
            <person name="Lucena T."/>
        </authorList>
    </citation>
    <scope>NUCLEOTIDE SEQUENCE [LARGE SCALE GENOMIC DNA]</scope>
    <source>
        <strain evidence="2">CECT 8715</strain>
    </source>
</reference>
<sequence length="317" mass="34749">MRLRRFLGHGLGAAALLILANCDDALESSIAPQARPSQPQLANAYVEPSAASRDLARYYQRVERDLLTRGLMRTDGGGPDTPFDADDLARNFEAIAFYSEYPGAAVSGSSQRTSGRLSRWSGPVRIQAEFGPSVSPDQRAADKAQIQAYTERMSSLTGHPISTATRNANFHVFVASDDDTEFVQTRLRQLFPSIGQAQLNLFQDLPRSFYCFVFASASNGAPNTYTGAVALVRAEHPDLMRLSCIHEEIAQGLGLPNDSPRARPSIFNDDDEFALLTSHDEKLLTMLYDPRLKPGMTAQEAAPVVRIIARELMGQSL</sequence>